<evidence type="ECO:0000313" key="1">
    <source>
        <dbReference type="EMBL" id="MFM9330604.1"/>
    </source>
</evidence>
<gene>
    <name evidence="1" type="ORF">ACI1P1_20085</name>
</gene>
<dbReference type="EMBL" id="JBJURJ010000014">
    <property type="protein sequence ID" value="MFM9330604.1"/>
    <property type="molecule type" value="Genomic_DNA"/>
</dbReference>
<reference evidence="1" key="1">
    <citation type="submission" date="2024-12" db="EMBL/GenBank/DDBJ databases">
        <authorList>
            <person name="Wu N."/>
        </authorList>
    </citation>
    <scope>NUCLEOTIDE SEQUENCE</scope>
    <source>
        <strain evidence="1">P15</strain>
    </source>
</reference>
<comment type="caution">
    <text evidence="1">The sequence shown here is derived from an EMBL/GenBank/DDBJ whole genome shotgun (WGS) entry which is preliminary data.</text>
</comment>
<keyword evidence="2" id="KW-1185">Reference proteome</keyword>
<evidence type="ECO:0000313" key="2">
    <source>
        <dbReference type="Proteomes" id="UP001631969"/>
    </source>
</evidence>
<name>A0ACC7P0P7_9BACL</name>
<proteinExistence type="predicted"/>
<accession>A0ACC7P0P7</accession>
<sequence>MSYDARTGYPNWLRLLIQTAAVTVFLLSAVLVSPASGEAAATVLMNNPTGAGGDTHGQVERFDVQKGQVTARIPVTPEIQEELSKLAQSASGSAGTFRIDPADGTVLHVPLRPAVEIRQPGFYTLAAEAYLFMPTGREPYILFFSEENEPRLFGLTHPVTRLLALCGWEDAYAPAGQ</sequence>
<protein>
    <submittedName>
        <fullName evidence="1">Uncharacterized protein</fullName>
    </submittedName>
</protein>
<organism evidence="1 2">
    <name type="scientific">Paenibacillus mesotrionivorans</name>
    <dbReference type="NCBI Taxonomy" id="3160968"/>
    <lineage>
        <taxon>Bacteria</taxon>
        <taxon>Bacillati</taxon>
        <taxon>Bacillota</taxon>
        <taxon>Bacilli</taxon>
        <taxon>Bacillales</taxon>
        <taxon>Paenibacillaceae</taxon>
        <taxon>Paenibacillus</taxon>
    </lineage>
</organism>
<dbReference type="Proteomes" id="UP001631969">
    <property type="component" value="Unassembled WGS sequence"/>
</dbReference>